<dbReference type="InterPro" id="IPR015946">
    <property type="entry name" value="KH_dom-like_a/b"/>
</dbReference>
<keyword evidence="4" id="KW-1185">Reference proteome</keyword>
<proteinExistence type="inferred from homology"/>
<comment type="similarity">
    <text evidence="2">Belongs to the RbfA family.</text>
</comment>
<evidence type="ECO:0000256" key="2">
    <source>
        <dbReference type="HAMAP-Rule" id="MF_00003"/>
    </source>
</evidence>
<keyword evidence="2" id="KW-0963">Cytoplasm</keyword>
<gene>
    <name evidence="2" type="primary">rbfA</name>
    <name evidence="3" type="ORF">C8N29_10169</name>
</gene>
<organism evidence="3 4">
    <name type="scientific">Agitococcus lubricus</name>
    <dbReference type="NCBI Taxonomy" id="1077255"/>
    <lineage>
        <taxon>Bacteria</taxon>
        <taxon>Pseudomonadati</taxon>
        <taxon>Pseudomonadota</taxon>
        <taxon>Gammaproteobacteria</taxon>
        <taxon>Moraxellales</taxon>
        <taxon>Moraxellaceae</taxon>
        <taxon>Agitococcus</taxon>
    </lineage>
</organism>
<dbReference type="HAMAP" id="MF_00003">
    <property type="entry name" value="RbfA"/>
    <property type="match status" value="1"/>
</dbReference>
<dbReference type="Gene3D" id="3.30.300.20">
    <property type="match status" value="1"/>
</dbReference>
<evidence type="ECO:0000313" key="3">
    <source>
        <dbReference type="EMBL" id="PTQ90999.1"/>
    </source>
</evidence>
<dbReference type="InterPro" id="IPR023799">
    <property type="entry name" value="RbfA_dom_sf"/>
</dbReference>
<keyword evidence="1 2" id="KW-0690">Ribosome biogenesis</keyword>
<dbReference type="OrthoDB" id="307788at2"/>
<name>A0A2T5J300_9GAMM</name>
<dbReference type="EMBL" id="QAON01000001">
    <property type="protein sequence ID" value="PTQ90999.1"/>
    <property type="molecule type" value="Genomic_DNA"/>
</dbReference>
<dbReference type="InterPro" id="IPR000238">
    <property type="entry name" value="RbfA"/>
</dbReference>
<dbReference type="NCBIfam" id="TIGR00082">
    <property type="entry name" value="rbfA"/>
    <property type="match status" value="1"/>
</dbReference>
<dbReference type="PROSITE" id="PS01319">
    <property type="entry name" value="RBFA"/>
    <property type="match status" value="1"/>
</dbReference>
<comment type="subunit">
    <text evidence="2">Monomer. Binds 30S ribosomal subunits, but not 50S ribosomal subunits or 70S ribosomes.</text>
</comment>
<comment type="function">
    <text evidence="2">One of several proteins that assist in the late maturation steps of the functional core of the 30S ribosomal subunit. Associates with free 30S ribosomal subunits (but not with 30S subunits that are part of 70S ribosomes or polysomes). Required for efficient processing of 16S rRNA. May interact with the 5'-terminal helix region of 16S rRNA.</text>
</comment>
<dbReference type="InterPro" id="IPR020053">
    <property type="entry name" value="Ribosome-bd_factorA_CS"/>
</dbReference>
<dbReference type="Proteomes" id="UP000244223">
    <property type="component" value="Unassembled WGS sequence"/>
</dbReference>
<reference evidence="3 4" key="1">
    <citation type="submission" date="2018-04" db="EMBL/GenBank/DDBJ databases">
        <title>Genomic Encyclopedia of Archaeal and Bacterial Type Strains, Phase II (KMG-II): from individual species to whole genera.</title>
        <authorList>
            <person name="Goeker M."/>
        </authorList>
    </citation>
    <scope>NUCLEOTIDE SEQUENCE [LARGE SCALE GENOMIC DNA]</scope>
    <source>
        <strain evidence="3 4">DSM 5822</strain>
    </source>
</reference>
<dbReference type="PANTHER" id="PTHR33515">
    <property type="entry name" value="RIBOSOME-BINDING FACTOR A, CHLOROPLASTIC-RELATED"/>
    <property type="match status" value="1"/>
</dbReference>
<dbReference type="PANTHER" id="PTHR33515:SF1">
    <property type="entry name" value="RIBOSOME-BINDING FACTOR A, CHLOROPLASTIC-RELATED"/>
    <property type="match status" value="1"/>
</dbReference>
<comment type="subcellular location">
    <subcellularLocation>
        <location evidence="2">Cytoplasm</location>
    </subcellularLocation>
</comment>
<evidence type="ECO:0000256" key="1">
    <source>
        <dbReference type="ARBA" id="ARBA00022517"/>
    </source>
</evidence>
<dbReference type="AlphaFoldDB" id="A0A2T5J300"/>
<accession>A0A2T5J300</accession>
<sequence length="126" mass="13899">MQRLADQIQREVAGLIRQLKDPRLGMVTVSGVKVSKDMGYADVYVTVLGQELNVDYAPSLAVLNNAAGFLRGALGKSLQVRMIPRLRFHYDEVVMNGNRMAALIHQARASDSQTLDDDANHSQTSE</sequence>
<evidence type="ECO:0000313" key="4">
    <source>
        <dbReference type="Proteomes" id="UP000244223"/>
    </source>
</evidence>
<protein>
    <recommendedName>
        <fullName evidence="2">Ribosome-binding factor A</fullName>
    </recommendedName>
</protein>
<dbReference type="GO" id="GO:0043024">
    <property type="term" value="F:ribosomal small subunit binding"/>
    <property type="evidence" value="ECO:0007669"/>
    <property type="project" value="TreeGrafter"/>
</dbReference>
<dbReference type="GO" id="GO:0005829">
    <property type="term" value="C:cytosol"/>
    <property type="evidence" value="ECO:0007669"/>
    <property type="project" value="TreeGrafter"/>
</dbReference>
<dbReference type="GO" id="GO:0030490">
    <property type="term" value="P:maturation of SSU-rRNA"/>
    <property type="evidence" value="ECO:0007669"/>
    <property type="project" value="UniProtKB-UniRule"/>
</dbReference>
<dbReference type="Pfam" id="PF02033">
    <property type="entry name" value="RBFA"/>
    <property type="match status" value="1"/>
</dbReference>
<comment type="caution">
    <text evidence="3">The sequence shown here is derived from an EMBL/GenBank/DDBJ whole genome shotgun (WGS) entry which is preliminary data.</text>
</comment>
<dbReference type="SUPFAM" id="SSF89919">
    <property type="entry name" value="Ribosome-binding factor A, RbfA"/>
    <property type="match status" value="1"/>
</dbReference>